<dbReference type="Gene3D" id="3.90.1750.10">
    <property type="entry name" value="Hect, E3 ligase catalytic domains"/>
    <property type="match status" value="1"/>
</dbReference>
<dbReference type="InterPro" id="IPR035983">
    <property type="entry name" value="Hect_E3_ubiquitin_ligase"/>
</dbReference>
<dbReference type="FunFam" id="3.30.2410.10:FF:000003">
    <property type="entry name" value="probable E3 ubiquitin-protein ligase HERC4 isoform X1"/>
    <property type="match status" value="1"/>
</dbReference>
<evidence type="ECO:0000256" key="3">
    <source>
        <dbReference type="ARBA" id="ARBA00022679"/>
    </source>
</evidence>
<dbReference type="Pfam" id="PF00632">
    <property type="entry name" value="HECT"/>
    <property type="match status" value="1"/>
</dbReference>
<dbReference type="InterPro" id="IPR044611">
    <property type="entry name" value="E3A/B/C-like"/>
</dbReference>
<feature type="compositionally biased region" description="Low complexity" evidence="6">
    <location>
        <begin position="72"/>
        <end position="83"/>
    </location>
</feature>
<dbReference type="InterPro" id="IPR000569">
    <property type="entry name" value="HECT_dom"/>
</dbReference>
<accession>A0A1E4SGB5</accession>
<name>A0A1E4SGB5_9ASCO</name>
<keyword evidence="4 5" id="KW-0833">Ubl conjugation pathway</keyword>
<evidence type="ECO:0000313" key="9">
    <source>
        <dbReference type="Proteomes" id="UP000094285"/>
    </source>
</evidence>
<evidence type="ECO:0000256" key="2">
    <source>
        <dbReference type="ARBA" id="ARBA00012485"/>
    </source>
</evidence>
<organism evidence="8 9">
    <name type="scientific">Suhomyces tanzawaensis NRRL Y-17324</name>
    <dbReference type="NCBI Taxonomy" id="984487"/>
    <lineage>
        <taxon>Eukaryota</taxon>
        <taxon>Fungi</taxon>
        <taxon>Dikarya</taxon>
        <taxon>Ascomycota</taxon>
        <taxon>Saccharomycotina</taxon>
        <taxon>Pichiomycetes</taxon>
        <taxon>Debaryomycetaceae</taxon>
        <taxon>Suhomyces</taxon>
    </lineage>
</organism>
<keyword evidence="3" id="KW-0808">Transferase</keyword>
<evidence type="ECO:0000256" key="5">
    <source>
        <dbReference type="PROSITE-ProRule" id="PRU00104"/>
    </source>
</evidence>
<proteinExistence type="predicted"/>
<dbReference type="Gene3D" id="3.30.2160.10">
    <property type="entry name" value="Hect, E3 ligase catalytic domain"/>
    <property type="match status" value="1"/>
</dbReference>
<dbReference type="PROSITE" id="PS50237">
    <property type="entry name" value="HECT"/>
    <property type="match status" value="1"/>
</dbReference>
<protein>
    <recommendedName>
        <fullName evidence="2">HECT-type E3 ubiquitin transferase</fullName>
        <ecNumber evidence="2">2.3.2.26</ecNumber>
    </recommendedName>
</protein>
<dbReference type="PANTHER" id="PTHR45700:SF8">
    <property type="entry name" value="HECT-TYPE E3 UBIQUITIN TRANSFERASE"/>
    <property type="match status" value="1"/>
</dbReference>
<dbReference type="EC" id="2.3.2.26" evidence="2"/>
<feature type="domain" description="HECT" evidence="7">
    <location>
        <begin position="544"/>
        <end position="878"/>
    </location>
</feature>
<dbReference type="NCBIfam" id="TIGR01053">
    <property type="entry name" value="LSD1"/>
    <property type="match status" value="1"/>
</dbReference>
<dbReference type="SMART" id="SM00119">
    <property type="entry name" value="HECTc"/>
    <property type="match status" value="1"/>
</dbReference>
<evidence type="ECO:0000313" key="8">
    <source>
        <dbReference type="EMBL" id="ODV78553.1"/>
    </source>
</evidence>
<dbReference type="RefSeq" id="XP_020063675.1">
    <property type="nucleotide sequence ID" value="XM_020207813.1"/>
</dbReference>
<gene>
    <name evidence="8" type="ORF">CANTADRAFT_26604</name>
</gene>
<dbReference type="CDD" id="cd00078">
    <property type="entry name" value="HECTc"/>
    <property type="match status" value="1"/>
</dbReference>
<dbReference type="SUPFAM" id="SSF56204">
    <property type="entry name" value="Hect, E3 ligase catalytic domain"/>
    <property type="match status" value="1"/>
</dbReference>
<dbReference type="STRING" id="984487.A0A1E4SGB5"/>
<evidence type="ECO:0000256" key="6">
    <source>
        <dbReference type="SAM" id="MobiDB-lite"/>
    </source>
</evidence>
<dbReference type="Proteomes" id="UP000094285">
    <property type="component" value="Unassembled WGS sequence"/>
</dbReference>
<dbReference type="GO" id="GO:0000209">
    <property type="term" value="P:protein polyubiquitination"/>
    <property type="evidence" value="ECO:0007669"/>
    <property type="project" value="InterPro"/>
</dbReference>
<dbReference type="Gene3D" id="3.30.2410.10">
    <property type="entry name" value="Hect, E3 ligase catalytic domain"/>
    <property type="match status" value="1"/>
</dbReference>
<dbReference type="OrthoDB" id="8068875at2759"/>
<dbReference type="GO" id="GO:0031499">
    <property type="term" value="C:TRAMP complex"/>
    <property type="evidence" value="ECO:0007669"/>
    <property type="project" value="EnsemblFungi"/>
</dbReference>
<reference evidence="9" key="1">
    <citation type="submission" date="2016-05" db="EMBL/GenBank/DDBJ databases">
        <title>Comparative genomics of biotechnologically important yeasts.</title>
        <authorList>
            <consortium name="DOE Joint Genome Institute"/>
            <person name="Riley R."/>
            <person name="Haridas S."/>
            <person name="Wolfe K.H."/>
            <person name="Lopes M.R."/>
            <person name="Hittinger C.T."/>
            <person name="Goker M."/>
            <person name="Salamov A."/>
            <person name="Wisecaver J."/>
            <person name="Long T.M."/>
            <person name="Aerts A.L."/>
            <person name="Barry K."/>
            <person name="Choi C."/>
            <person name="Clum A."/>
            <person name="Coughlan A.Y."/>
            <person name="Deshpande S."/>
            <person name="Douglass A.P."/>
            <person name="Hanson S.J."/>
            <person name="Klenk H.-P."/>
            <person name="Labutti K."/>
            <person name="Lapidus A."/>
            <person name="Lindquist E."/>
            <person name="Lipzen A."/>
            <person name="Meier-Kolthoff J.P."/>
            <person name="Ohm R.A."/>
            <person name="Otillar R.P."/>
            <person name="Pangilinan J."/>
            <person name="Peng Y."/>
            <person name="Rokas A."/>
            <person name="Rosa C.A."/>
            <person name="Scheuner C."/>
            <person name="Sibirny A.A."/>
            <person name="Slot J.C."/>
            <person name="Stielow J.B."/>
            <person name="Sun H."/>
            <person name="Kurtzman C.P."/>
            <person name="Blackwell M."/>
            <person name="Grigoriev I.V."/>
            <person name="Jeffries T.W."/>
        </authorList>
    </citation>
    <scope>NUCLEOTIDE SEQUENCE [LARGE SCALE GENOMIC DNA]</scope>
    <source>
        <strain evidence="9">NRRL Y-17324</strain>
    </source>
</reference>
<dbReference type="PANTHER" id="PTHR45700">
    <property type="entry name" value="UBIQUITIN-PROTEIN LIGASE E3C"/>
    <property type="match status" value="1"/>
</dbReference>
<feature type="region of interest" description="Disordered" evidence="6">
    <location>
        <begin position="1"/>
        <end position="83"/>
    </location>
</feature>
<keyword evidence="9" id="KW-1185">Reference proteome</keyword>
<evidence type="ECO:0000256" key="4">
    <source>
        <dbReference type="ARBA" id="ARBA00022786"/>
    </source>
</evidence>
<evidence type="ECO:0000259" key="7">
    <source>
        <dbReference type="PROSITE" id="PS50237"/>
    </source>
</evidence>
<dbReference type="GO" id="GO:0061630">
    <property type="term" value="F:ubiquitin protein ligase activity"/>
    <property type="evidence" value="ECO:0007669"/>
    <property type="project" value="UniProtKB-EC"/>
</dbReference>
<dbReference type="GeneID" id="30981950"/>
<feature type="active site" description="Glycyl thioester intermediate" evidence="5">
    <location>
        <position position="846"/>
    </location>
</feature>
<evidence type="ECO:0000256" key="1">
    <source>
        <dbReference type="ARBA" id="ARBA00000885"/>
    </source>
</evidence>
<dbReference type="AlphaFoldDB" id="A0A1E4SGB5"/>
<feature type="compositionally biased region" description="Basic and acidic residues" evidence="6">
    <location>
        <begin position="24"/>
        <end position="34"/>
    </location>
</feature>
<sequence length="878" mass="99355">MLIQRTAKGAKTTTKSQRAWNAPHDARVATETSKKSAIPKQSSSNTPKNPLAPNGSTTLPSSSASKAPNGVSSARSGSSGTSSTIIHPCWCCGTLLSYPSRASKFRCSVCNTTNVLEERPHSEMMVPTPVSYRHVRHLLDSCLASASSSEKSTHQVFEPLSSYMYESFRSYQCLNQSFRINNASKRAHYSMSNINAHEIGHTFRLLCTLPTKRPLYNCLKGASELARRLYTQKDDVMTYLWVFILLEIPFLSRSLSSKSAEKITTMVDLPEIRELSYDVLKRCLGIISNIDSAKSSNYFASWISKLSEEELIIKIDLINLYITFHLRKYFNRTNNYNARSKSVNGQAHPSDTEYMENWILKEELEGRDPLELPLSKSKSTKSDTRIKLHQYGNDWHIKSAAKVLSIFVKANTIREVKVPANNFYNSLVDFVNVKMDFDGWQSTRKSRRASYSPEADEVQAVLEYIHGKSMSESMSYYFCQYPFLISLGSKISILEYEARRQMERKAEEAFINSLDKRVAIDMYFRVKVRREYVVQDSLNCIKSNPTNLKKSLRVQFLNEPGIDAGGLRKEWFSLLTKGIFSPQTGMLYNVEDSNYLWFNVKPIENFEMYHLFGAILGLAIYNSTILDLKFPLAIYKLLLGQLVGLADYQQLFPVSYKNLMALKKFDEANLSSLDLTFEVTYSDAFGRPHTAELIAGGKKIQVNVSNLGLYIQKYCDFFIKDGIKPQLDAFTTGFARVIGGNGLSLFLAEEIHLLICGNEESDIDIDILKSVTQYAGWSGGKEEATNSQVIQWFWEYFQSLNANQRKKFLVFVTGSDRVPATGIQNLTFKISLMGKDTNRLPVAHTCFNELALYNYRSKAILVDKVSRAVNESAGFGLK</sequence>
<comment type="catalytic activity">
    <reaction evidence="1">
        <text>S-ubiquitinyl-[E2 ubiquitin-conjugating enzyme]-L-cysteine + [acceptor protein]-L-lysine = [E2 ubiquitin-conjugating enzyme]-L-cysteine + N(6)-ubiquitinyl-[acceptor protein]-L-lysine.</text>
        <dbReference type="EC" id="2.3.2.26"/>
    </reaction>
</comment>
<dbReference type="EMBL" id="KV453913">
    <property type="protein sequence ID" value="ODV78553.1"/>
    <property type="molecule type" value="Genomic_DNA"/>
</dbReference>
<feature type="compositionally biased region" description="Polar residues" evidence="6">
    <location>
        <begin position="39"/>
        <end position="66"/>
    </location>
</feature>